<dbReference type="Gene3D" id="2.40.70.10">
    <property type="entry name" value="Acid Proteases"/>
    <property type="match status" value="1"/>
</dbReference>
<accession>A0A9Q3JAY4</accession>
<dbReference type="EMBL" id="AVOT02068466">
    <property type="protein sequence ID" value="MBW0559695.1"/>
    <property type="molecule type" value="Genomic_DNA"/>
</dbReference>
<gene>
    <name evidence="1" type="ORF">O181_099410</name>
</gene>
<protein>
    <submittedName>
        <fullName evidence="1">Uncharacterized protein</fullName>
    </submittedName>
</protein>
<comment type="caution">
    <text evidence="1">The sequence shown here is derived from an EMBL/GenBank/DDBJ whole genome shotgun (WGS) entry which is preliminary data.</text>
</comment>
<dbReference type="OrthoDB" id="5599419at2759"/>
<evidence type="ECO:0000313" key="1">
    <source>
        <dbReference type="EMBL" id="MBW0559695.1"/>
    </source>
</evidence>
<dbReference type="InterPro" id="IPR021109">
    <property type="entry name" value="Peptidase_aspartic_dom_sf"/>
</dbReference>
<sequence length="158" mass="18067">MSELPKKIPLFILDSNESPSLFITHYMKWVVDFPSFPSFEWDFFIMDSPKGEDLILGYDFLDHFNPIVDWKNGLITYDSNHKDSSGIKYSASNLLPTDVNSVSLVGELKTPSLPSRDEVFKEIKDFGEDVSISSLHLFKGDMDLPPLSFHASLEEKWD</sequence>
<dbReference type="AlphaFoldDB" id="A0A9Q3JAY4"/>
<proteinExistence type="predicted"/>
<dbReference type="Proteomes" id="UP000765509">
    <property type="component" value="Unassembled WGS sequence"/>
</dbReference>
<evidence type="ECO:0000313" key="2">
    <source>
        <dbReference type="Proteomes" id="UP000765509"/>
    </source>
</evidence>
<reference evidence="1" key="1">
    <citation type="submission" date="2021-03" db="EMBL/GenBank/DDBJ databases">
        <title>Draft genome sequence of rust myrtle Austropuccinia psidii MF-1, a brazilian biotype.</title>
        <authorList>
            <person name="Quecine M.C."/>
            <person name="Pachon D.M.R."/>
            <person name="Bonatelli M.L."/>
            <person name="Correr F.H."/>
            <person name="Franceschini L.M."/>
            <person name="Leite T.F."/>
            <person name="Margarido G.R.A."/>
            <person name="Almeida C.A."/>
            <person name="Ferrarezi J.A."/>
            <person name="Labate C.A."/>
        </authorList>
    </citation>
    <scope>NUCLEOTIDE SEQUENCE</scope>
    <source>
        <strain evidence="1">MF-1</strain>
    </source>
</reference>
<keyword evidence="2" id="KW-1185">Reference proteome</keyword>
<organism evidence="1 2">
    <name type="scientific">Austropuccinia psidii MF-1</name>
    <dbReference type="NCBI Taxonomy" id="1389203"/>
    <lineage>
        <taxon>Eukaryota</taxon>
        <taxon>Fungi</taxon>
        <taxon>Dikarya</taxon>
        <taxon>Basidiomycota</taxon>
        <taxon>Pucciniomycotina</taxon>
        <taxon>Pucciniomycetes</taxon>
        <taxon>Pucciniales</taxon>
        <taxon>Sphaerophragmiaceae</taxon>
        <taxon>Austropuccinia</taxon>
    </lineage>
</organism>
<name>A0A9Q3JAY4_9BASI</name>